<dbReference type="Gene3D" id="2.60.120.650">
    <property type="entry name" value="Cupin"/>
    <property type="match status" value="1"/>
</dbReference>
<keyword evidence="2" id="KW-1185">Reference proteome</keyword>
<evidence type="ECO:0000313" key="1">
    <source>
        <dbReference type="EMBL" id="GAA5173267.1"/>
    </source>
</evidence>
<sequence length="346" mass="39549">MVAEAKGTLGNISNPRTLDLVGHPLLEREFAVPRVFDNITPRDIKLWGNHTVRLRHLLAEREDLFSDESLAKLIETMDPRDLDITTMGDDVSTWGHVDRAGQPGSKVLDAVRGGRVWINAIAVEKADPRFAELLEQMYRELGDTMPDFKTFKRKMCLLISSPTARVFYHFDVPGQSLWQIKGRKRIWIYPNTEPFLPATSVENVVRSLAMEDLPYEPWYDEHAEVYDLEPGQMLHWGLNGPHRVQNLDDFSISLTTEHWTDHVRRSYARHYGNGILRNVLHWKPRSSSLDGPAFWAKAGLTAAWRKSGMQKKQGYKRTMSYKIDPQAPLGVVPIAEQDRATVSHLS</sequence>
<gene>
    <name evidence="1" type="ORF">GCM10023321_74410</name>
</gene>
<accession>A0ABP9R9X3</accession>
<dbReference type="Proteomes" id="UP001428817">
    <property type="component" value="Unassembled WGS sequence"/>
</dbReference>
<comment type="caution">
    <text evidence="1">The sequence shown here is derived from an EMBL/GenBank/DDBJ whole genome shotgun (WGS) entry which is preliminary data.</text>
</comment>
<protein>
    <recommendedName>
        <fullName evidence="3">JmjC domain-containing protein</fullName>
    </recommendedName>
</protein>
<proteinExistence type="predicted"/>
<evidence type="ECO:0000313" key="2">
    <source>
        <dbReference type="Proteomes" id="UP001428817"/>
    </source>
</evidence>
<evidence type="ECO:0008006" key="3">
    <source>
        <dbReference type="Google" id="ProtNLM"/>
    </source>
</evidence>
<dbReference type="EMBL" id="BAABJP010000055">
    <property type="protein sequence ID" value="GAA5173267.1"/>
    <property type="molecule type" value="Genomic_DNA"/>
</dbReference>
<reference evidence="2" key="1">
    <citation type="journal article" date="2019" name="Int. J. Syst. Evol. Microbiol.">
        <title>The Global Catalogue of Microorganisms (GCM) 10K type strain sequencing project: providing services to taxonomists for standard genome sequencing and annotation.</title>
        <authorList>
            <consortium name="The Broad Institute Genomics Platform"/>
            <consortium name="The Broad Institute Genome Sequencing Center for Infectious Disease"/>
            <person name="Wu L."/>
            <person name="Ma J."/>
        </authorList>
    </citation>
    <scope>NUCLEOTIDE SEQUENCE [LARGE SCALE GENOMIC DNA]</scope>
    <source>
        <strain evidence="2">JCM 18303</strain>
    </source>
</reference>
<dbReference type="SUPFAM" id="SSF51197">
    <property type="entry name" value="Clavaminate synthase-like"/>
    <property type="match status" value="1"/>
</dbReference>
<name>A0ABP9R9X3_9PSEU</name>
<organism evidence="1 2">
    <name type="scientific">Pseudonocardia eucalypti</name>
    <dbReference type="NCBI Taxonomy" id="648755"/>
    <lineage>
        <taxon>Bacteria</taxon>
        <taxon>Bacillati</taxon>
        <taxon>Actinomycetota</taxon>
        <taxon>Actinomycetes</taxon>
        <taxon>Pseudonocardiales</taxon>
        <taxon>Pseudonocardiaceae</taxon>
        <taxon>Pseudonocardia</taxon>
    </lineage>
</organism>